<proteinExistence type="inferred from homology"/>
<feature type="domain" description="Formamidopyrimidine-DNA glycosylase catalytic" evidence="18">
    <location>
        <begin position="2"/>
        <end position="124"/>
    </location>
</feature>
<dbReference type="InterPro" id="IPR015887">
    <property type="entry name" value="DNA_glyclase_Znf_dom_DNA_BS"/>
</dbReference>
<dbReference type="PROSITE" id="PS01242">
    <property type="entry name" value="ZF_FPG_1"/>
    <property type="match status" value="1"/>
</dbReference>
<dbReference type="Pfam" id="PF01149">
    <property type="entry name" value="Fapy_DNA_glyco"/>
    <property type="match status" value="1"/>
</dbReference>
<keyword evidence="11" id="KW-0234">DNA repair</keyword>
<dbReference type="AlphaFoldDB" id="A0A1G2PUI4"/>
<evidence type="ECO:0000256" key="7">
    <source>
        <dbReference type="ARBA" id="ARBA00022771"/>
    </source>
</evidence>
<keyword evidence="9" id="KW-0862">Zinc</keyword>
<dbReference type="GO" id="GO:0008270">
    <property type="term" value="F:zinc ion binding"/>
    <property type="evidence" value="ECO:0007669"/>
    <property type="project" value="UniProtKB-KW"/>
</dbReference>
<evidence type="ECO:0000256" key="1">
    <source>
        <dbReference type="ARBA" id="ARBA00001668"/>
    </source>
</evidence>
<dbReference type="CDD" id="cd08966">
    <property type="entry name" value="EcFpg-like_N"/>
    <property type="match status" value="1"/>
</dbReference>
<evidence type="ECO:0000259" key="18">
    <source>
        <dbReference type="PROSITE" id="PS51068"/>
    </source>
</evidence>
<feature type="domain" description="FPG-type" evidence="17">
    <location>
        <begin position="263"/>
        <end position="297"/>
    </location>
</feature>
<dbReference type="Proteomes" id="UP000176951">
    <property type="component" value="Unassembled WGS sequence"/>
</dbReference>
<evidence type="ECO:0000259" key="17">
    <source>
        <dbReference type="PROSITE" id="PS51066"/>
    </source>
</evidence>
<keyword evidence="13" id="KW-0511">Multifunctional enzyme</keyword>
<evidence type="ECO:0000256" key="12">
    <source>
        <dbReference type="ARBA" id="ARBA00023239"/>
    </source>
</evidence>
<dbReference type="InterPro" id="IPR015886">
    <property type="entry name" value="H2TH_FPG"/>
</dbReference>
<comment type="catalytic activity">
    <reaction evidence="15">
        <text>2'-deoxyribonucleotide-(2'-deoxyribose 5'-phosphate)-2'-deoxyribonucleotide-DNA = a 3'-end 2'-deoxyribonucleotide-(2,3-dehydro-2,3-deoxyribose 5'-phosphate)-DNA + a 5'-end 5'-phospho-2'-deoxyribonucleoside-DNA + H(+)</text>
        <dbReference type="Rhea" id="RHEA:66592"/>
        <dbReference type="Rhea" id="RHEA-COMP:13180"/>
        <dbReference type="Rhea" id="RHEA-COMP:16897"/>
        <dbReference type="Rhea" id="RHEA-COMP:17067"/>
        <dbReference type="ChEBI" id="CHEBI:15378"/>
        <dbReference type="ChEBI" id="CHEBI:136412"/>
        <dbReference type="ChEBI" id="CHEBI:157695"/>
        <dbReference type="ChEBI" id="CHEBI:167181"/>
        <dbReference type="EC" id="4.2.99.18"/>
    </reaction>
</comment>
<dbReference type="EMBL" id="MHSW01000015">
    <property type="protein sequence ID" value="OHA51977.1"/>
    <property type="molecule type" value="Genomic_DNA"/>
</dbReference>
<dbReference type="InterPro" id="IPR000214">
    <property type="entry name" value="Znf_DNA_glyclase/AP_lyase"/>
</dbReference>
<dbReference type="GO" id="GO:0006284">
    <property type="term" value="P:base-excision repair"/>
    <property type="evidence" value="ECO:0007669"/>
    <property type="project" value="InterPro"/>
</dbReference>
<dbReference type="GO" id="GO:0034039">
    <property type="term" value="F:8-oxo-7,8-dihydroguanine DNA N-glycosylase activity"/>
    <property type="evidence" value="ECO:0007669"/>
    <property type="project" value="TreeGrafter"/>
</dbReference>
<protein>
    <submittedName>
        <fullName evidence="19">DNA-formamidopyrimidine glycosylase</fullName>
    </submittedName>
</protein>
<evidence type="ECO:0000256" key="5">
    <source>
        <dbReference type="ARBA" id="ARBA00022723"/>
    </source>
</evidence>
<organism evidence="19 20">
    <name type="scientific">Candidatus Terrybacteria bacterium RIFCSPLOWO2_01_FULL_40_23</name>
    <dbReference type="NCBI Taxonomy" id="1802366"/>
    <lineage>
        <taxon>Bacteria</taxon>
        <taxon>Candidatus Terryibacteriota</taxon>
    </lineage>
</organism>
<evidence type="ECO:0000256" key="2">
    <source>
        <dbReference type="ARBA" id="ARBA00001947"/>
    </source>
</evidence>
<accession>A0A1G2PUI4</accession>
<sequence>MPELPEVEITMRKLAPQIKGRKIISFVSDWPRGLRAEYKIPYLQKDIFGRKIEQLSRIGKVLFLHLSPAGKRKISVKLAFHQRMSGRLAVLDRNEVEKATKHARIRIGLDNNKFLVFFDPRKFGVAWYGHDKVLNKDKYLNTLGPDALAVSWREFNKRLEEGKGTRSMGSTGSPQASSGQAIKPFLLKQNILAGIGNIVVDETLWFAKIHPQNKINYLSLKQRRALFLALKKVLKRSIAMGGSSMRDWLHPDQSRGGYQDNWRAYGRAGQKCYRCSRILKKSIVGGRGTTYCPFCQRV</sequence>
<dbReference type="Pfam" id="PF06827">
    <property type="entry name" value="zf-FPG_IleRS"/>
    <property type="match status" value="1"/>
</dbReference>
<dbReference type="PANTHER" id="PTHR22993:SF9">
    <property type="entry name" value="FORMAMIDOPYRIMIDINE-DNA GLYCOSYLASE"/>
    <property type="match status" value="1"/>
</dbReference>
<evidence type="ECO:0000256" key="9">
    <source>
        <dbReference type="ARBA" id="ARBA00022833"/>
    </source>
</evidence>
<keyword evidence="12" id="KW-0456">Lyase</keyword>
<dbReference type="GO" id="GO:0003684">
    <property type="term" value="F:damaged DNA binding"/>
    <property type="evidence" value="ECO:0007669"/>
    <property type="project" value="InterPro"/>
</dbReference>
<comment type="similarity">
    <text evidence="3">Belongs to the FPG family.</text>
</comment>
<dbReference type="InterPro" id="IPR020629">
    <property type="entry name" value="FPG_Glyclase"/>
</dbReference>
<evidence type="ECO:0000256" key="11">
    <source>
        <dbReference type="ARBA" id="ARBA00023204"/>
    </source>
</evidence>
<reference evidence="19 20" key="1">
    <citation type="journal article" date="2016" name="Nat. Commun.">
        <title>Thousands of microbial genomes shed light on interconnected biogeochemical processes in an aquifer system.</title>
        <authorList>
            <person name="Anantharaman K."/>
            <person name="Brown C.T."/>
            <person name="Hug L.A."/>
            <person name="Sharon I."/>
            <person name="Castelle C.J."/>
            <person name="Probst A.J."/>
            <person name="Thomas B.C."/>
            <person name="Singh A."/>
            <person name="Wilkins M.J."/>
            <person name="Karaoz U."/>
            <person name="Brodie E.L."/>
            <person name="Williams K.H."/>
            <person name="Hubbard S.S."/>
            <person name="Banfield J.F."/>
        </authorList>
    </citation>
    <scope>NUCLEOTIDE SEQUENCE [LARGE SCALE GENOMIC DNA]</scope>
</reference>
<evidence type="ECO:0000256" key="4">
    <source>
        <dbReference type="ARBA" id="ARBA00011245"/>
    </source>
</evidence>
<dbReference type="InterPro" id="IPR010979">
    <property type="entry name" value="Ribosomal_uS13-like_H2TH"/>
</dbReference>
<dbReference type="PROSITE" id="PS51066">
    <property type="entry name" value="ZF_FPG_2"/>
    <property type="match status" value="1"/>
</dbReference>
<evidence type="ECO:0000256" key="3">
    <source>
        <dbReference type="ARBA" id="ARBA00009409"/>
    </source>
</evidence>
<name>A0A1G2PUI4_9BACT</name>
<comment type="catalytic activity">
    <reaction evidence="1">
        <text>Hydrolysis of DNA containing ring-opened 7-methylguanine residues, releasing 2,6-diamino-4-hydroxy-5-(N-methyl)formamidopyrimidine.</text>
        <dbReference type="EC" id="3.2.2.23"/>
    </reaction>
</comment>
<evidence type="ECO:0000256" key="8">
    <source>
        <dbReference type="ARBA" id="ARBA00022801"/>
    </source>
</evidence>
<keyword evidence="5" id="KW-0479">Metal-binding</keyword>
<evidence type="ECO:0000256" key="15">
    <source>
        <dbReference type="ARBA" id="ARBA00044632"/>
    </source>
</evidence>
<keyword evidence="6" id="KW-0227">DNA damage</keyword>
<gene>
    <name evidence="19" type="ORF">A3A97_02605</name>
</gene>
<evidence type="ECO:0000256" key="13">
    <source>
        <dbReference type="ARBA" id="ARBA00023268"/>
    </source>
</evidence>
<dbReference type="Gene3D" id="1.10.8.50">
    <property type="match status" value="1"/>
</dbReference>
<dbReference type="SUPFAM" id="SSF57716">
    <property type="entry name" value="Glucocorticoid receptor-like (DNA-binding domain)"/>
    <property type="match status" value="1"/>
</dbReference>
<comment type="subunit">
    <text evidence="4">Monomer.</text>
</comment>
<dbReference type="SMART" id="SM00898">
    <property type="entry name" value="Fapy_DNA_glyco"/>
    <property type="match status" value="1"/>
</dbReference>
<dbReference type="SUPFAM" id="SSF46946">
    <property type="entry name" value="S13-like H2TH domain"/>
    <property type="match status" value="1"/>
</dbReference>
<dbReference type="FunFam" id="1.10.8.50:FF:000003">
    <property type="entry name" value="Formamidopyrimidine-DNA glycosylase"/>
    <property type="match status" value="1"/>
</dbReference>
<keyword evidence="7 16" id="KW-0863">Zinc-finger</keyword>
<comment type="caution">
    <text evidence="19">The sequence shown here is derived from an EMBL/GenBank/DDBJ whole genome shotgun (WGS) entry which is preliminary data.</text>
</comment>
<dbReference type="SMART" id="SM01232">
    <property type="entry name" value="H2TH"/>
    <property type="match status" value="1"/>
</dbReference>
<dbReference type="PANTHER" id="PTHR22993">
    <property type="entry name" value="FORMAMIDOPYRIMIDINE-DNA GLYCOSYLASE"/>
    <property type="match status" value="1"/>
</dbReference>
<dbReference type="InterPro" id="IPR035937">
    <property type="entry name" value="FPG_N"/>
</dbReference>
<keyword evidence="14" id="KW-0326">Glycosidase</keyword>
<evidence type="ECO:0000256" key="14">
    <source>
        <dbReference type="ARBA" id="ARBA00023295"/>
    </source>
</evidence>
<comment type="cofactor">
    <cofactor evidence="2">
        <name>Zn(2+)</name>
        <dbReference type="ChEBI" id="CHEBI:29105"/>
    </cofactor>
</comment>
<dbReference type="SUPFAM" id="SSF81624">
    <property type="entry name" value="N-terminal domain of MutM-like DNA repair proteins"/>
    <property type="match status" value="1"/>
</dbReference>
<evidence type="ECO:0000256" key="6">
    <source>
        <dbReference type="ARBA" id="ARBA00022763"/>
    </source>
</evidence>
<evidence type="ECO:0000313" key="19">
    <source>
        <dbReference type="EMBL" id="OHA51977.1"/>
    </source>
</evidence>
<keyword evidence="10" id="KW-0238">DNA-binding</keyword>
<dbReference type="Gene3D" id="3.20.190.10">
    <property type="entry name" value="MutM-like, N-terminal"/>
    <property type="match status" value="1"/>
</dbReference>
<dbReference type="NCBIfam" id="TIGR00577">
    <property type="entry name" value="fpg"/>
    <property type="match status" value="1"/>
</dbReference>
<dbReference type="Pfam" id="PF06831">
    <property type="entry name" value="H2TH"/>
    <property type="match status" value="1"/>
</dbReference>
<dbReference type="InterPro" id="IPR010663">
    <property type="entry name" value="Znf_FPG/IleRS"/>
</dbReference>
<evidence type="ECO:0000256" key="10">
    <source>
        <dbReference type="ARBA" id="ARBA00023125"/>
    </source>
</evidence>
<dbReference type="NCBIfam" id="NF002211">
    <property type="entry name" value="PRK01103.1"/>
    <property type="match status" value="1"/>
</dbReference>
<dbReference type="InterPro" id="IPR012319">
    <property type="entry name" value="FPG_cat"/>
</dbReference>
<keyword evidence="8" id="KW-0378">Hydrolase</keyword>
<evidence type="ECO:0000256" key="16">
    <source>
        <dbReference type="PROSITE-ProRule" id="PRU00391"/>
    </source>
</evidence>
<dbReference type="PROSITE" id="PS51068">
    <property type="entry name" value="FPG_CAT"/>
    <property type="match status" value="1"/>
</dbReference>
<dbReference type="GO" id="GO:0140078">
    <property type="term" value="F:class I DNA-(apurinic or apyrimidinic site) endonuclease activity"/>
    <property type="evidence" value="ECO:0007669"/>
    <property type="project" value="UniProtKB-EC"/>
</dbReference>
<evidence type="ECO:0000313" key="20">
    <source>
        <dbReference type="Proteomes" id="UP000176951"/>
    </source>
</evidence>